<dbReference type="AlphaFoldDB" id="A0AAW9DCI5"/>
<gene>
    <name evidence="3" type="ORF">Q6A80_09105</name>
</gene>
<protein>
    <submittedName>
        <fullName evidence="3">ThiF family adenylyltransferase</fullName>
    </submittedName>
</protein>
<evidence type="ECO:0000313" key="3">
    <source>
        <dbReference type="EMBL" id="MDX4069877.1"/>
    </source>
</evidence>
<dbReference type="InterPro" id="IPR035985">
    <property type="entry name" value="Ubiquitin-activating_enz"/>
</dbReference>
<dbReference type="GO" id="GO:0016779">
    <property type="term" value="F:nucleotidyltransferase activity"/>
    <property type="evidence" value="ECO:0007669"/>
    <property type="project" value="UniProtKB-KW"/>
</dbReference>
<keyword evidence="3" id="KW-0548">Nucleotidyltransferase</keyword>
<keyword evidence="3" id="KW-0808">Transferase</keyword>
<evidence type="ECO:0000313" key="4">
    <source>
        <dbReference type="Proteomes" id="UP001283691"/>
    </source>
</evidence>
<comment type="caution">
    <text evidence="3">The sequence shown here is derived from an EMBL/GenBank/DDBJ whole genome shotgun (WGS) entry which is preliminary data.</text>
</comment>
<dbReference type="NCBIfam" id="NF004804">
    <property type="entry name" value="PRK06153.1-3"/>
    <property type="match status" value="1"/>
</dbReference>
<feature type="domain" description="DUF6791" evidence="2">
    <location>
        <begin position="11"/>
        <end position="162"/>
    </location>
</feature>
<dbReference type="Proteomes" id="UP001283691">
    <property type="component" value="Unassembled WGS sequence"/>
</dbReference>
<dbReference type="RefSeq" id="WP_164967806.1">
    <property type="nucleotide sequence ID" value="NZ_JAUQUR010000007.1"/>
</dbReference>
<name>A0AAW9DCI5_9BACT</name>
<reference evidence="3" key="2">
    <citation type="submission" date="2023-07" db="EMBL/GenBank/DDBJ databases">
        <authorList>
            <person name="Zhang M."/>
            <person name="Zhou G."/>
        </authorList>
    </citation>
    <scope>NUCLEOTIDE SEQUENCE</scope>
    <source>
        <strain evidence="3">BJSY19SF1-2</strain>
    </source>
</reference>
<reference evidence="3" key="1">
    <citation type="journal article" date="2023" name="Front. Microbiol.">
        <title>Genomic diversity and taxonomic marker for Arcobacter species.</title>
        <authorList>
            <person name="Zhou G."/>
            <person name="Gu Y."/>
            <person name="Wang H."/>
            <person name="Chen X."/>
            <person name="Zhang X."/>
            <person name="Shao Z."/>
            <person name="Yan X."/>
            <person name="Zhang J."/>
            <person name="Zhang M."/>
        </authorList>
    </citation>
    <scope>NUCLEOTIDE SEQUENCE</scope>
    <source>
        <strain evidence="3">BJSY19SF1-2</strain>
    </source>
</reference>
<dbReference type="InterPro" id="IPR000594">
    <property type="entry name" value="ThiF_NAD_FAD-bd"/>
</dbReference>
<dbReference type="Pfam" id="PF20590">
    <property type="entry name" value="DUF6791"/>
    <property type="match status" value="1"/>
</dbReference>
<organism evidence="3 4">
    <name type="scientific">Aliarcobacter skirrowii</name>
    <dbReference type="NCBI Taxonomy" id="28200"/>
    <lineage>
        <taxon>Bacteria</taxon>
        <taxon>Pseudomonadati</taxon>
        <taxon>Campylobacterota</taxon>
        <taxon>Epsilonproteobacteria</taxon>
        <taxon>Campylobacterales</taxon>
        <taxon>Arcobacteraceae</taxon>
        <taxon>Aliarcobacter</taxon>
    </lineage>
</organism>
<dbReference type="SUPFAM" id="SSF69572">
    <property type="entry name" value="Activating enzymes of the ubiquitin-like proteins"/>
    <property type="match status" value="1"/>
</dbReference>
<dbReference type="NCBIfam" id="NF004805">
    <property type="entry name" value="PRK06153.1-4"/>
    <property type="match status" value="1"/>
</dbReference>
<sequence>MSSLQINLKHKDIVNLLNDGYTIEIDSGYLIVKDIPYVNLRKEVKEDGILICSLDQSGQDIIKPSCHTIYFCGEYPCDKNGKALDKIRNTDQRINISNYTTNFRFSSKPKGTGKYENYYHKITTYANIISSQAAAIKEDATAKRFRPISVKENDGVLNYYDTNSSRAGITNVSKKLENLRIGIIGLGGTGSYILDFVSKCLVKEIHLFDNDTFDTHNAFRAPSAPSIEILNQRPNKVDYFENIYSNMHKYIYKHNEFIDETNINKLYNLDFVFISIDNGESKKVIIDNLLEKNIPFVDVGLGISTASDKLDGIIRTTSFDGSRKDHINKTISFANRNDEAYVSNIQISELNALNAVMAVFKWKKYFGVYNDELNELHSVYQISGNMLDKRFHNDEA</sequence>
<accession>A0AAW9DCI5</accession>
<dbReference type="InterPro" id="IPR046741">
    <property type="entry name" value="DUF6791"/>
</dbReference>
<dbReference type="EMBL" id="JAUQUR010000007">
    <property type="protein sequence ID" value="MDX4069877.1"/>
    <property type="molecule type" value="Genomic_DNA"/>
</dbReference>
<dbReference type="Pfam" id="PF00899">
    <property type="entry name" value="ThiF"/>
    <property type="match status" value="1"/>
</dbReference>
<evidence type="ECO:0000259" key="2">
    <source>
        <dbReference type="Pfam" id="PF20590"/>
    </source>
</evidence>
<feature type="domain" description="THIF-type NAD/FAD binding fold" evidence="1">
    <location>
        <begin position="173"/>
        <end position="301"/>
    </location>
</feature>
<proteinExistence type="predicted"/>
<dbReference type="GO" id="GO:0008641">
    <property type="term" value="F:ubiquitin-like modifier activating enzyme activity"/>
    <property type="evidence" value="ECO:0007669"/>
    <property type="project" value="InterPro"/>
</dbReference>
<dbReference type="Gene3D" id="3.40.50.720">
    <property type="entry name" value="NAD(P)-binding Rossmann-like Domain"/>
    <property type="match status" value="1"/>
</dbReference>
<evidence type="ECO:0000259" key="1">
    <source>
        <dbReference type="Pfam" id="PF00899"/>
    </source>
</evidence>